<feature type="compositionally biased region" description="Basic and acidic residues" evidence="1">
    <location>
        <begin position="616"/>
        <end position="634"/>
    </location>
</feature>
<gene>
    <name evidence="2" type="ORF">SNAT2548_LOCUS30393</name>
</gene>
<feature type="compositionally biased region" description="Polar residues" evidence="1">
    <location>
        <begin position="1"/>
        <end position="10"/>
    </location>
</feature>
<feature type="region of interest" description="Disordered" evidence="1">
    <location>
        <begin position="364"/>
        <end position="386"/>
    </location>
</feature>
<comment type="caution">
    <text evidence="2">The sequence shown here is derived from an EMBL/GenBank/DDBJ whole genome shotgun (WGS) entry which is preliminary data.</text>
</comment>
<reference evidence="2" key="1">
    <citation type="submission" date="2021-02" db="EMBL/GenBank/DDBJ databases">
        <authorList>
            <person name="Dougan E. K."/>
            <person name="Rhodes N."/>
            <person name="Thang M."/>
            <person name="Chan C."/>
        </authorList>
    </citation>
    <scope>NUCLEOTIDE SEQUENCE</scope>
</reference>
<proteinExistence type="predicted"/>
<name>A0A812TNX6_9DINO</name>
<dbReference type="EMBL" id="CAJNDS010002604">
    <property type="protein sequence ID" value="CAE7542071.1"/>
    <property type="molecule type" value="Genomic_DNA"/>
</dbReference>
<protein>
    <submittedName>
        <fullName evidence="2">Uncharacterized protein</fullName>
    </submittedName>
</protein>
<keyword evidence="3" id="KW-1185">Reference proteome</keyword>
<feature type="compositionally biased region" description="Polar residues" evidence="1">
    <location>
        <begin position="17"/>
        <end position="29"/>
    </location>
</feature>
<dbReference type="Proteomes" id="UP000604046">
    <property type="component" value="Unassembled WGS sequence"/>
</dbReference>
<dbReference type="OrthoDB" id="417009at2759"/>
<evidence type="ECO:0000313" key="3">
    <source>
        <dbReference type="Proteomes" id="UP000604046"/>
    </source>
</evidence>
<organism evidence="2 3">
    <name type="scientific">Symbiodinium natans</name>
    <dbReference type="NCBI Taxonomy" id="878477"/>
    <lineage>
        <taxon>Eukaryota</taxon>
        <taxon>Sar</taxon>
        <taxon>Alveolata</taxon>
        <taxon>Dinophyceae</taxon>
        <taxon>Suessiales</taxon>
        <taxon>Symbiodiniaceae</taxon>
        <taxon>Symbiodinium</taxon>
    </lineage>
</organism>
<feature type="compositionally biased region" description="Acidic residues" evidence="1">
    <location>
        <begin position="316"/>
        <end position="337"/>
    </location>
</feature>
<feature type="region of interest" description="Disordered" evidence="1">
    <location>
        <begin position="1"/>
        <end position="30"/>
    </location>
</feature>
<evidence type="ECO:0000313" key="2">
    <source>
        <dbReference type="EMBL" id="CAE7542071.1"/>
    </source>
</evidence>
<accession>A0A812TNX6</accession>
<evidence type="ECO:0000256" key="1">
    <source>
        <dbReference type="SAM" id="MobiDB-lite"/>
    </source>
</evidence>
<feature type="region of interest" description="Disordered" evidence="1">
    <location>
        <begin position="609"/>
        <end position="639"/>
    </location>
</feature>
<feature type="region of interest" description="Disordered" evidence="1">
    <location>
        <begin position="315"/>
        <end position="342"/>
    </location>
</feature>
<sequence length="1766" mass="191416">MGSAASTKLSDNVKGASVQQLSETASELSPEQRAKLLAALDKLQGPVKVLDPVDAEVEKLQKARDASDDELLDNAWWAFYVRQFPRLLVAWLDLAQGAPDLRAHLGQRLRECAPERAGFVAEDPHVSFSQVPKDCTGRPKRGALRGGLLRREDIEALVEAAPSGRPLPVIYFLDNAEAATMRITAFLVRVRGGGLMAALPGTDEIRSLLESLNAGDPEAPLLYIPMNIVCETPRRRNVGEQPLLLVDIPWSWLSFLRSGAALRGSPLELISIKDGEVTVRPNRDAALVAANMWISVATEDPELLESGLGEYVTAAEDVDGEPLEEPADRDDLDDDPGELGPRHVVAATQPGVLTDADLQRLREAAGSAPPRLAQHERASRTAMTRQADDTLADIEAGVALDDGLPGASGDAVLQKLLLVQTQMLAKLTAGKPRSPLEAALNTGRGRDDGSLTAKGSAARDAYVRLLKDSAVVAEQIRRLAAEELGEDATSPPPSLMRTFVEKRSPVGELRTLALVETFAAHAWEHARLTQNLDLESWSARLIMFADQCAMEGGRTQLSWLLTGLPDPAWGTLVRRRQGLRPFSRLCPSLWLSGNVAYLKEMEWLSTRMSSTSTSDPARDHSKDDAEQEEGRPDRPGGASRVYSRFVRALEFDRSQPCWGDALSGAGVAWVHSFVNPCALPPAQLCLTNAQAMFGLSLCQLLVGRPMHLAISARDGAAELSFLRLQGSFLNFNLVVLTGLLWDVLLLPRTVQELAARSRQLTSLMSWIRWSATAFISFGRDSSAFPGPWNCHRPIRRVLMTRTACFLNSFVLLNPSGVPIAGAPDPRIDLNHPILLRLHPWKRPPGPLMVQVHASRSELLKLVAKWDKFKALKLFKCSEVDSLEAVGCFGVPKDSSFDRFILNPSVTNSRAHKLSCFTKLLAPGCLLAQASLPTDNHVLRVCCDDLSEMYYTFVVPPLRARRNCLGVPFYPHELAGFSAFNPNLHNEPCFLALNALAMGDCGAVENAQQRPFPRSPCLEFLSIDDHMTAQVCSRAQLRTGAPLRDTAIFLGADAAYPAVGLVPHPGKRKRNVTSGVFLGADLDGLAGLVSAPRHRTGVLVKITAVIARRGCCSSSLLSSVVGLWIHVLLFRRPAFAVLSQVFVDARRTPSNKVLPLHRDTVNELWCLCAIAPLLQADLRASVPGLLFCMDASPSGAGLCYATLPSHVLQELWRHTEQKGFYTKLLEPASALLADLGLSDDPGAGFVDGISSASSPLVPEPLPLREPRPGVPSFVCLFGAADNWAVAHSRAGLQNLSEVQPWLADLVFSDLDDSNVFRDLCQLALSGTVHDWHASPPAASFMDRGCASRSALRPTGFNLDAYEIALDNTRVRRLCFLLCIAASAGSFVSVSQPAASLMFRLHCFRGLVAFGAVLTELSLCSFGSPCQRPTALLHNKPWLHKLGGLVGRCFCDASVPHFPSAGRFTAASCASFNARCRPSSAAVFGRNPLPGELVSTFCAVLPLPFACRAASGSSFAATGMLVPMPLSATLSTLHALGFSGLVPFPLFQGDCSFEARQFHDDPEWIGELADSLEFCELLRYKFLSPGHINVLETRAYKTWLKWCARHHPNSRIVGLIDSRVLLGSAAKGRSASPAICRVLRSTVPYNLGSGLYPGGLHVYSATAVTVLLVVVRRLRLPKSGPPGCTPLSPAISVILTLFVLRLLSRGFWAGGFGSSYCSQGMSRETPAPFMTGLLGVRWTCKVVSLLPLATGWTKPSAHLLYGSRNFSD</sequence>